<proteinExistence type="predicted"/>
<feature type="transmembrane region" description="Helical" evidence="1">
    <location>
        <begin position="21"/>
        <end position="37"/>
    </location>
</feature>
<dbReference type="Proteomes" id="UP000199451">
    <property type="component" value="Unassembled WGS sequence"/>
</dbReference>
<organism evidence="2 3">
    <name type="scientific">Halogranum gelatinilyticum</name>
    <dbReference type="NCBI Taxonomy" id="660521"/>
    <lineage>
        <taxon>Archaea</taxon>
        <taxon>Methanobacteriati</taxon>
        <taxon>Methanobacteriota</taxon>
        <taxon>Stenosarchaea group</taxon>
        <taxon>Halobacteria</taxon>
        <taxon>Halobacteriales</taxon>
        <taxon>Haloferacaceae</taxon>
    </lineage>
</organism>
<keyword evidence="3" id="KW-1185">Reference proteome</keyword>
<dbReference type="OrthoDB" id="307709at2157"/>
<gene>
    <name evidence="2" type="ORF">SAMN04487949_0972</name>
</gene>
<dbReference type="STRING" id="660521.SAMN04487949_0972"/>
<evidence type="ECO:0000313" key="3">
    <source>
        <dbReference type="Proteomes" id="UP000199451"/>
    </source>
</evidence>
<sequence length="165" mass="18629">MNASRESLYREVQRFRQPRHWLLVVATVTLFVLFGIGEAETTFARAVCLLVAAGVVAAFAVMRLTTEVTEEAIEVSFLPFHRRRVIRFEDIDRVEHHPYRAVTPLAHWGLHLGFGTSAYNIDGDGAVEVVYGDRSLVVGSQRSAELADLVRRMQRFSASRGTRRV</sequence>
<keyword evidence="1" id="KW-1133">Transmembrane helix</keyword>
<accession>A0A1G9QPV4</accession>
<keyword evidence="1" id="KW-0472">Membrane</keyword>
<keyword evidence="1" id="KW-0812">Transmembrane</keyword>
<feature type="transmembrane region" description="Helical" evidence="1">
    <location>
        <begin position="43"/>
        <end position="62"/>
    </location>
</feature>
<evidence type="ECO:0000313" key="2">
    <source>
        <dbReference type="EMBL" id="SDM13072.1"/>
    </source>
</evidence>
<reference evidence="3" key="1">
    <citation type="submission" date="2016-10" db="EMBL/GenBank/DDBJ databases">
        <authorList>
            <person name="Varghese N."/>
            <person name="Submissions S."/>
        </authorList>
    </citation>
    <scope>NUCLEOTIDE SEQUENCE [LARGE SCALE GENOMIC DNA]</scope>
    <source>
        <strain evidence="3">CGMCC 1.10119</strain>
    </source>
</reference>
<dbReference type="EMBL" id="FNHL01000001">
    <property type="protein sequence ID" value="SDM13072.1"/>
    <property type="molecule type" value="Genomic_DNA"/>
</dbReference>
<dbReference type="RefSeq" id="WP_089694606.1">
    <property type="nucleotide sequence ID" value="NZ_FNHL01000001.1"/>
</dbReference>
<dbReference type="AlphaFoldDB" id="A0A1G9QPV4"/>
<protein>
    <recommendedName>
        <fullName evidence="4">PH domain-containing protein</fullName>
    </recommendedName>
</protein>
<evidence type="ECO:0000256" key="1">
    <source>
        <dbReference type="SAM" id="Phobius"/>
    </source>
</evidence>
<evidence type="ECO:0008006" key="4">
    <source>
        <dbReference type="Google" id="ProtNLM"/>
    </source>
</evidence>
<name>A0A1G9QPV4_9EURY</name>